<dbReference type="Proteomes" id="UP001562065">
    <property type="component" value="Unassembled WGS sequence"/>
</dbReference>
<name>A0ABV4AHU6_9GAMM</name>
<dbReference type="Pfam" id="PF02472">
    <property type="entry name" value="ExbD"/>
    <property type="match status" value="1"/>
</dbReference>
<evidence type="ECO:0000256" key="8">
    <source>
        <dbReference type="ARBA" id="ARBA00023136"/>
    </source>
</evidence>
<dbReference type="Gene3D" id="3.30.420.270">
    <property type="match status" value="1"/>
</dbReference>
<accession>A0ABV4AHU6</accession>
<evidence type="ECO:0000256" key="2">
    <source>
        <dbReference type="ARBA" id="ARBA00005811"/>
    </source>
</evidence>
<dbReference type="HAMAP" id="MF_02203">
    <property type="entry name" value="TolR"/>
    <property type="match status" value="1"/>
</dbReference>
<keyword evidence="12" id="KW-1185">Reference proteome</keyword>
<evidence type="ECO:0000256" key="9">
    <source>
        <dbReference type="ARBA" id="ARBA00023306"/>
    </source>
</evidence>
<evidence type="ECO:0000256" key="4">
    <source>
        <dbReference type="ARBA" id="ARBA00022519"/>
    </source>
</evidence>
<organism evidence="11 12">
    <name type="scientific">Isoalcanivorax beigongshangi</name>
    <dbReference type="NCBI Taxonomy" id="3238810"/>
    <lineage>
        <taxon>Bacteria</taxon>
        <taxon>Pseudomonadati</taxon>
        <taxon>Pseudomonadota</taxon>
        <taxon>Gammaproteobacteria</taxon>
        <taxon>Oceanospirillales</taxon>
        <taxon>Alcanivoracaceae</taxon>
        <taxon>Isoalcanivorax</taxon>
    </lineage>
</organism>
<sequence length="143" mass="15830">MIKVRPPRKLVADINVVPYIDVMLVLLVVFMITAPMMTQGLQVELPKTSSQPIKTEDESVLITVKKDGSYFINVGDRQEQAAALDAVTEQVQRIQRLAPTTQFLIEGDDQVPYGRVVTLMAALQGAGIERLGLVTEPPEVRTR</sequence>
<comment type="subunit">
    <text evidence="10">The Tol-Pal system is composed of five core proteins: the inner membrane proteins TolA, TolQ and TolR, the periplasmic protein TolB and the outer membrane protein Pal. They form a network linking the inner and outer membranes and the peptidoglycan layer.</text>
</comment>
<dbReference type="PANTHER" id="PTHR30558">
    <property type="entry name" value="EXBD MEMBRANE COMPONENT OF PMF-DRIVEN MACROMOLECULE IMPORT SYSTEM"/>
    <property type="match status" value="1"/>
</dbReference>
<keyword evidence="3 10" id="KW-1003">Cell membrane</keyword>
<comment type="subcellular location">
    <subcellularLocation>
        <location evidence="10">Cell inner membrane</location>
        <topology evidence="10">Single-pass membrane protein</topology>
    </subcellularLocation>
    <subcellularLocation>
        <location evidence="1">Cell membrane</location>
        <topology evidence="1">Single-pass membrane protein</topology>
    </subcellularLocation>
</comment>
<evidence type="ECO:0000256" key="3">
    <source>
        <dbReference type="ARBA" id="ARBA00022475"/>
    </source>
</evidence>
<keyword evidence="9 10" id="KW-0131">Cell cycle</keyword>
<keyword evidence="6 10" id="KW-0812">Transmembrane</keyword>
<evidence type="ECO:0000313" key="11">
    <source>
        <dbReference type="EMBL" id="MEY1662409.1"/>
    </source>
</evidence>
<evidence type="ECO:0000313" key="12">
    <source>
        <dbReference type="Proteomes" id="UP001562065"/>
    </source>
</evidence>
<dbReference type="InterPro" id="IPR003400">
    <property type="entry name" value="ExbD"/>
</dbReference>
<comment type="caution">
    <text evidence="11">The sequence shown here is derived from an EMBL/GenBank/DDBJ whole genome shotgun (WGS) entry which is preliminary data.</text>
</comment>
<feature type="transmembrane region" description="Helical" evidence="10">
    <location>
        <begin position="16"/>
        <end position="37"/>
    </location>
</feature>
<gene>
    <name evidence="10 11" type="primary">tolR</name>
    <name evidence="11" type="ORF">AB5I84_09655</name>
</gene>
<keyword evidence="5 10" id="KW-0132">Cell division</keyword>
<evidence type="ECO:0000256" key="6">
    <source>
        <dbReference type="ARBA" id="ARBA00022692"/>
    </source>
</evidence>
<keyword evidence="4 10" id="KW-0997">Cell inner membrane</keyword>
<evidence type="ECO:0000256" key="5">
    <source>
        <dbReference type="ARBA" id="ARBA00022618"/>
    </source>
</evidence>
<protein>
    <recommendedName>
        <fullName evidence="10">Tol-Pal system protein TolR</fullName>
    </recommendedName>
</protein>
<evidence type="ECO:0000256" key="10">
    <source>
        <dbReference type="HAMAP-Rule" id="MF_02203"/>
    </source>
</evidence>
<evidence type="ECO:0000256" key="1">
    <source>
        <dbReference type="ARBA" id="ARBA00004162"/>
    </source>
</evidence>
<dbReference type="RefSeq" id="WP_369455644.1">
    <property type="nucleotide sequence ID" value="NZ_JBGCUO010000001.1"/>
</dbReference>
<evidence type="ECO:0000256" key="7">
    <source>
        <dbReference type="ARBA" id="ARBA00022989"/>
    </source>
</evidence>
<proteinExistence type="inferred from homology"/>
<dbReference type="EMBL" id="JBGCUO010000001">
    <property type="protein sequence ID" value="MEY1662409.1"/>
    <property type="molecule type" value="Genomic_DNA"/>
</dbReference>
<comment type="similarity">
    <text evidence="2 10">Belongs to the ExbD/TolR family.</text>
</comment>
<keyword evidence="8 10" id="KW-0472">Membrane</keyword>
<reference evidence="11 12" key="1">
    <citation type="submission" date="2024-07" db="EMBL/GenBank/DDBJ databases">
        <authorList>
            <person name="Ren Q."/>
        </authorList>
    </citation>
    <scope>NUCLEOTIDE SEQUENCE [LARGE SCALE GENOMIC DNA]</scope>
    <source>
        <strain evidence="11 12">REN37</strain>
    </source>
</reference>
<keyword evidence="7 10" id="KW-1133">Transmembrane helix</keyword>
<dbReference type="NCBIfam" id="TIGR02801">
    <property type="entry name" value="tolR"/>
    <property type="match status" value="1"/>
</dbReference>
<comment type="function">
    <text evidence="10">Part of the Tol-Pal system, which plays a role in outer membrane invagination during cell division and is important for maintaining outer membrane integrity.</text>
</comment>
<dbReference type="PANTHER" id="PTHR30558:SF7">
    <property type="entry name" value="TOL-PAL SYSTEM PROTEIN TOLR"/>
    <property type="match status" value="1"/>
</dbReference>
<dbReference type="InterPro" id="IPR014168">
    <property type="entry name" value="Tol-Pal_TolR"/>
</dbReference>